<dbReference type="NCBIfam" id="TIGR01614">
    <property type="entry name" value="PME_inhib"/>
    <property type="match status" value="1"/>
</dbReference>
<dbReference type="EMBL" id="KI536799">
    <property type="protein sequence ID" value="ESR47744.1"/>
    <property type="molecule type" value="Genomic_DNA"/>
</dbReference>
<dbReference type="SMART" id="SM00856">
    <property type="entry name" value="PMEI"/>
    <property type="match status" value="1"/>
</dbReference>
<evidence type="ECO:0000313" key="2">
    <source>
        <dbReference type="EMBL" id="ESR47744.1"/>
    </source>
</evidence>
<gene>
    <name evidence="2" type="ORF">CICLE_v10003123mg</name>
</gene>
<keyword evidence="3" id="KW-1185">Reference proteome</keyword>
<proteinExistence type="predicted"/>
<dbReference type="InterPro" id="IPR034088">
    <property type="entry name" value="Pla_a_1-like"/>
</dbReference>
<dbReference type="AlphaFoldDB" id="V4V6S2"/>
<dbReference type="PANTHER" id="PTHR31890">
    <property type="entry name" value="PLANT INVERTASE/PECTIN METHYLESTERASE INHIBITOR SUPERFAMILY PROTEIN"/>
    <property type="match status" value="1"/>
</dbReference>
<dbReference type="eggNOG" id="ENOG502S7NT">
    <property type="taxonomic scope" value="Eukaryota"/>
</dbReference>
<dbReference type="KEGG" id="cic:CICLE_v10003123mg"/>
<dbReference type="GO" id="GO:0004857">
    <property type="term" value="F:enzyme inhibitor activity"/>
    <property type="evidence" value="ECO:0007669"/>
    <property type="project" value="InterPro"/>
</dbReference>
<feature type="domain" description="Pectinesterase inhibitor" evidence="1">
    <location>
        <begin position="5"/>
        <end position="147"/>
    </location>
</feature>
<dbReference type="Gene3D" id="1.20.140.40">
    <property type="entry name" value="Invertase/pectin methylesterase inhibitor family protein"/>
    <property type="match status" value="1"/>
</dbReference>
<dbReference type="PANTHER" id="PTHR31890:SF9">
    <property type="entry name" value="PLANT INVERTASE_PECTIN METHYLESTERASE INHIBITOR SUPERFAMILY PROTEIN"/>
    <property type="match status" value="1"/>
</dbReference>
<name>V4V6S2_CITCL</name>
<dbReference type="OMA" id="AMAANHI"/>
<evidence type="ECO:0000259" key="1">
    <source>
        <dbReference type="SMART" id="SM00856"/>
    </source>
</evidence>
<dbReference type="Pfam" id="PF04043">
    <property type="entry name" value="PMEI"/>
    <property type="match status" value="1"/>
</dbReference>
<dbReference type="InterPro" id="IPR006501">
    <property type="entry name" value="Pectinesterase_inhib_dom"/>
</dbReference>
<dbReference type="Gramene" id="ESR47744">
    <property type="protein sequence ID" value="ESR47744"/>
    <property type="gene ID" value="CICLE_v10003123mg"/>
</dbReference>
<dbReference type="CDD" id="cd15795">
    <property type="entry name" value="PMEI-Pla_a_1_like"/>
    <property type="match status" value="1"/>
</dbReference>
<dbReference type="OrthoDB" id="1094634at2759"/>
<dbReference type="SUPFAM" id="SSF101148">
    <property type="entry name" value="Plant invertase/pectin methylesterase inhibitor"/>
    <property type="match status" value="1"/>
</dbReference>
<dbReference type="InParanoid" id="V4V6S2"/>
<sequence length="153" mass="16279">MILDSPSKLVDGVCKKTLNYADCVSAIGSASASDLKTLARVSLERAVSNTTNSKDYIDKLAKDKSTAPALIRALKECVSDYESSAASFKSAKMEIDEDISSANYDAKVAGDGADSCDTSLKATKKDVPSVKARNYYVKLYSNIGFVITEQLGG</sequence>
<accession>V4V6S2</accession>
<evidence type="ECO:0000313" key="3">
    <source>
        <dbReference type="Proteomes" id="UP000030687"/>
    </source>
</evidence>
<dbReference type="InterPro" id="IPR035513">
    <property type="entry name" value="Invertase/methylesterase_inhib"/>
</dbReference>
<dbReference type="Proteomes" id="UP000030687">
    <property type="component" value="Unassembled WGS sequence"/>
</dbReference>
<reference evidence="2 3" key="1">
    <citation type="submission" date="2013-10" db="EMBL/GenBank/DDBJ databases">
        <authorList>
            <consortium name="International Citrus Genome Consortium"/>
            <person name="Jenkins J."/>
            <person name="Schmutz J."/>
            <person name="Prochnik S."/>
            <person name="Rokhsar D."/>
            <person name="Gmitter F."/>
            <person name="Ollitrault P."/>
            <person name="Machado M."/>
            <person name="Talon M."/>
            <person name="Wincker P."/>
            <person name="Jaillon O."/>
            <person name="Morgante M."/>
        </authorList>
    </citation>
    <scope>NUCLEOTIDE SEQUENCE</scope>
    <source>
        <strain evidence="3">cv. Clemenules</strain>
    </source>
</reference>
<protein>
    <recommendedName>
        <fullName evidence="1">Pectinesterase inhibitor domain-containing protein</fullName>
    </recommendedName>
</protein>
<organism evidence="2 3">
    <name type="scientific">Citrus clementina</name>
    <name type="common">Clementine</name>
    <name type="synonym">Citrus deliciosa x Citrus sinensis</name>
    <dbReference type="NCBI Taxonomy" id="85681"/>
    <lineage>
        <taxon>Eukaryota</taxon>
        <taxon>Viridiplantae</taxon>
        <taxon>Streptophyta</taxon>
        <taxon>Embryophyta</taxon>
        <taxon>Tracheophyta</taxon>
        <taxon>Spermatophyta</taxon>
        <taxon>Magnoliopsida</taxon>
        <taxon>eudicotyledons</taxon>
        <taxon>Gunneridae</taxon>
        <taxon>Pentapetalae</taxon>
        <taxon>rosids</taxon>
        <taxon>malvids</taxon>
        <taxon>Sapindales</taxon>
        <taxon>Rutaceae</taxon>
        <taxon>Aurantioideae</taxon>
        <taxon>Citrus</taxon>
    </lineage>
</organism>